<evidence type="ECO:0000313" key="5">
    <source>
        <dbReference type="Proteomes" id="UP000008144"/>
    </source>
</evidence>
<sequence>VAYLALPEAYDPVLWGKKGDANGKNCLWHVNWLMQRDNRRRHIATYYGALYTRLQCIRYSGHLPLELKQVADQETSGLPRGSDKNWTVNRCVVTSRPRGNKDKWRISRMVFRHFADHGKMSGVKRAMW</sequence>
<dbReference type="SUPFAM" id="SSF57716">
    <property type="entry name" value="Glucocorticoid receptor-like (DNA-binding domain)"/>
    <property type="match status" value="1"/>
</dbReference>
<dbReference type="InParanoid" id="H2Y340"/>
<dbReference type="OMA" id="FGLCRNQ"/>
<evidence type="ECO:0000256" key="3">
    <source>
        <dbReference type="ARBA" id="ARBA00023274"/>
    </source>
</evidence>
<dbReference type="Pfam" id="PF00253">
    <property type="entry name" value="Ribosomal_S14"/>
    <property type="match status" value="1"/>
</dbReference>
<evidence type="ECO:0000256" key="2">
    <source>
        <dbReference type="ARBA" id="ARBA00022980"/>
    </source>
</evidence>
<dbReference type="Gene3D" id="1.10.287.1480">
    <property type="match status" value="1"/>
</dbReference>
<dbReference type="GO" id="GO:0005763">
    <property type="term" value="C:mitochondrial small ribosomal subunit"/>
    <property type="evidence" value="ECO:0000318"/>
    <property type="project" value="GO_Central"/>
</dbReference>
<protein>
    <recommendedName>
        <fullName evidence="6">Ribosomal protein S14</fullName>
    </recommendedName>
</protein>
<dbReference type="GO" id="GO:0006412">
    <property type="term" value="P:translation"/>
    <property type="evidence" value="ECO:0000318"/>
    <property type="project" value="GO_Central"/>
</dbReference>
<accession>H2Y340</accession>
<name>H2Y340_CIOIN</name>
<keyword evidence="3" id="KW-0687">Ribonucleoprotein</keyword>
<dbReference type="GO" id="GO:0003735">
    <property type="term" value="F:structural constituent of ribosome"/>
    <property type="evidence" value="ECO:0000318"/>
    <property type="project" value="GO_Central"/>
</dbReference>
<dbReference type="InterPro" id="IPR001209">
    <property type="entry name" value="Ribosomal_uS14"/>
</dbReference>
<evidence type="ECO:0008006" key="6">
    <source>
        <dbReference type="Google" id="ProtNLM"/>
    </source>
</evidence>
<proteinExistence type="inferred from homology"/>
<dbReference type="Proteomes" id="UP000008144">
    <property type="component" value="Unassembled WGS sequence"/>
</dbReference>
<organism evidence="4 5">
    <name type="scientific">Ciona intestinalis</name>
    <name type="common">Transparent sea squirt</name>
    <name type="synonym">Ascidia intestinalis</name>
    <dbReference type="NCBI Taxonomy" id="7719"/>
    <lineage>
        <taxon>Eukaryota</taxon>
        <taxon>Metazoa</taxon>
        <taxon>Chordata</taxon>
        <taxon>Tunicata</taxon>
        <taxon>Ascidiacea</taxon>
        <taxon>Phlebobranchia</taxon>
        <taxon>Cionidae</taxon>
        <taxon>Ciona</taxon>
    </lineage>
</organism>
<dbReference type="AlphaFoldDB" id="H2Y340"/>
<dbReference type="GeneTree" id="ENSGT00390000015663"/>
<dbReference type="FunCoup" id="H2Y340">
    <property type="interactions" value="132"/>
</dbReference>
<reference evidence="4" key="2">
    <citation type="submission" date="2025-08" db="UniProtKB">
        <authorList>
            <consortium name="Ensembl"/>
        </authorList>
    </citation>
    <scope>IDENTIFICATION</scope>
</reference>
<dbReference type="STRING" id="7719.ENSCINP00000036325"/>
<evidence type="ECO:0000313" key="4">
    <source>
        <dbReference type="Ensembl" id="ENSCINP00000036325.1"/>
    </source>
</evidence>
<dbReference type="HOGENOM" id="CLU_139869_1_0_1"/>
<reference evidence="5" key="1">
    <citation type="journal article" date="2002" name="Science">
        <title>The draft genome of Ciona intestinalis: insights into chordate and vertebrate origins.</title>
        <authorList>
            <person name="Dehal P."/>
            <person name="Satou Y."/>
            <person name="Campbell R.K."/>
            <person name="Chapman J."/>
            <person name="Degnan B."/>
            <person name="De Tomaso A."/>
            <person name="Davidson B."/>
            <person name="Di Gregorio A."/>
            <person name="Gelpke M."/>
            <person name="Goodstein D.M."/>
            <person name="Harafuji N."/>
            <person name="Hastings K.E."/>
            <person name="Ho I."/>
            <person name="Hotta K."/>
            <person name="Huang W."/>
            <person name="Kawashima T."/>
            <person name="Lemaire P."/>
            <person name="Martinez D."/>
            <person name="Meinertzhagen I.A."/>
            <person name="Necula S."/>
            <person name="Nonaka M."/>
            <person name="Putnam N."/>
            <person name="Rash S."/>
            <person name="Saiga H."/>
            <person name="Satake M."/>
            <person name="Terry A."/>
            <person name="Yamada L."/>
            <person name="Wang H.G."/>
            <person name="Awazu S."/>
            <person name="Azumi K."/>
            <person name="Boore J."/>
            <person name="Branno M."/>
            <person name="Chin-Bow S."/>
            <person name="DeSantis R."/>
            <person name="Doyle S."/>
            <person name="Francino P."/>
            <person name="Keys D.N."/>
            <person name="Haga S."/>
            <person name="Hayashi H."/>
            <person name="Hino K."/>
            <person name="Imai K.S."/>
            <person name="Inaba K."/>
            <person name="Kano S."/>
            <person name="Kobayashi K."/>
            <person name="Kobayashi M."/>
            <person name="Lee B.I."/>
            <person name="Makabe K.W."/>
            <person name="Manohar C."/>
            <person name="Matassi G."/>
            <person name="Medina M."/>
            <person name="Mochizuki Y."/>
            <person name="Mount S."/>
            <person name="Morishita T."/>
            <person name="Miura S."/>
            <person name="Nakayama A."/>
            <person name="Nishizaka S."/>
            <person name="Nomoto H."/>
            <person name="Ohta F."/>
            <person name="Oishi K."/>
            <person name="Rigoutsos I."/>
            <person name="Sano M."/>
            <person name="Sasaki A."/>
            <person name="Sasakura Y."/>
            <person name="Shoguchi E."/>
            <person name="Shin-i T."/>
            <person name="Spagnuolo A."/>
            <person name="Stainier D."/>
            <person name="Suzuki M.M."/>
            <person name="Tassy O."/>
            <person name="Takatori N."/>
            <person name="Tokuoka M."/>
            <person name="Yagi K."/>
            <person name="Yoshizaki F."/>
            <person name="Wada S."/>
            <person name="Zhang C."/>
            <person name="Hyatt P.D."/>
            <person name="Larimer F."/>
            <person name="Detter C."/>
            <person name="Doggett N."/>
            <person name="Glavina T."/>
            <person name="Hawkins T."/>
            <person name="Richardson P."/>
            <person name="Lucas S."/>
            <person name="Kohara Y."/>
            <person name="Levine M."/>
            <person name="Satoh N."/>
            <person name="Rokhsar D.S."/>
        </authorList>
    </citation>
    <scope>NUCLEOTIDE SEQUENCE [LARGE SCALE GENOMIC DNA]</scope>
</reference>
<reference evidence="4" key="3">
    <citation type="submission" date="2025-09" db="UniProtKB">
        <authorList>
            <consortium name="Ensembl"/>
        </authorList>
    </citation>
    <scope>IDENTIFICATION</scope>
</reference>
<keyword evidence="5" id="KW-1185">Reference proteome</keyword>
<dbReference type="PANTHER" id="PTHR19836">
    <property type="entry name" value="30S RIBOSOMAL PROTEIN S14"/>
    <property type="match status" value="1"/>
</dbReference>
<dbReference type="PANTHER" id="PTHR19836:SF19">
    <property type="entry name" value="SMALL RIBOSOMAL SUBUNIT PROTEIN US14M"/>
    <property type="match status" value="1"/>
</dbReference>
<keyword evidence="2" id="KW-0689">Ribosomal protein</keyword>
<evidence type="ECO:0000256" key="1">
    <source>
        <dbReference type="ARBA" id="ARBA00009083"/>
    </source>
</evidence>
<comment type="similarity">
    <text evidence="1">Belongs to the universal ribosomal protein uS14 family.</text>
</comment>
<dbReference type="Ensembl" id="ENSCINT00000032083.1">
    <property type="protein sequence ID" value="ENSCINP00000036325.1"/>
    <property type="gene ID" value="ENSCING00000018529.1"/>
</dbReference>